<dbReference type="STRING" id="1792290.MSP8886_00278"/>
<dbReference type="RefSeq" id="WP_067011944.1">
    <property type="nucleotide sequence ID" value="NZ_FLOB01000001.1"/>
</dbReference>
<dbReference type="InterPro" id="IPR029074">
    <property type="entry name" value="Imm49"/>
</dbReference>
<name>A0A1A8T337_9GAMM</name>
<evidence type="ECO:0008006" key="3">
    <source>
        <dbReference type="Google" id="ProtNLM"/>
    </source>
</evidence>
<dbReference type="EMBL" id="FLOB01000001">
    <property type="protein sequence ID" value="SBS25436.1"/>
    <property type="molecule type" value="Genomic_DNA"/>
</dbReference>
<dbReference type="OrthoDB" id="8605640at2"/>
<gene>
    <name evidence="1" type="ORF">MSP8886_00278</name>
</gene>
<protein>
    <recommendedName>
        <fullName evidence="3">Immunity protein 49</fullName>
    </recommendedName>
</protein>
<keyword evidence="2" id="KW-1185">Reference proteome</keyword>
<dbReference type="Proteomes" id="UP000092544">
    <property type="component" value="Unassembled WGS sequence"/>
</dbReference>
<evidence type="ECO:0000313" key="2">
    <source>
        <dbReference type="Proteomes" id="UP000092544"/>
    </source>
</evidence>
<accession>A0A1A8T337</accession>
<sequence length="276" mass="31895">MKPTLINDKMVARLQHCDNEVNSDFNSPEELAEMCEKIESQANPEHSVNLISLLSSYLRAKAMSHWFHGGDLATFKNLCYNILKLKYICGQPPCNNPRARSVIGDRLFYLLSDHEPLISWFSQLIYDYEVEVNHKESSKVNDGAYYSLQLALALRGDFDLLGERAEYFVETPPKNWAKRFLVDNQFYLALAKGDEQGMEAAIKELVTPRRLNYRKDWDEGAYTQGLIGTSAIIFSKLAWRYGYEIIVDSPYLPTEWIPVKPLENYEDEFDFMKAFS</sequence>
<dbReference type="AlphaFoldDB" id="A0A1A8T337"/>
<evidence type="ECO:0000313" key="1">
    <source>
        <dbReference type="EMBL" id="SBS25436.1"/>
    </source>
</evidence>
<dbReference type="Pfam" id="PF15575">
    <property type="entry name" value="Imm49"/>
    <property type="match status" value="1"/>
</dbReference>
<proteinExistence type="predicted"/>
<organism evidence="1 2">
    <name type="scientific">Marinomonas spartinae</name>
    <dbReference type="NCBI Taxonomy" id="1792290"/>
    <lineage>
        <taxon>Bacteria</taxon>
        <taxon>Pseudomonadati</taxon>
        <taxon>Pseudomonadota</taxon>
        <taxon>Gammaproteobacteria</taxon>
        <taxon>Oceanospirillales</taxon>
        <taxon>Oceanospirillaceae</taxon>
        <taxon>Marinomonas</taxon>
    </lineage>
</organism>
<reference evidence="1 2" key="1">
    <citation type="submission" date="2016-06" db="EMBL/GenBank/DDBJ databases">
        <authorList>
            <person name="Kjaerup R.B."/>
            <person name="Dalgaard T.S."/>
            <person name="Juul-Madsen H.R."/>
        </authorList>
    </citation>
    <scope>NUCLEOTIDE SEQUENCE [LARGE SCALE GENOMIC DNA]</scope>
    <source>
        <strain evidence="1 2">CECT 8886</strain>
    </source>
</reference>